<evidence type="ECO:0000256" key="1">
    <source>
        <dbReference type="ARBA" id="ARBA00001913"/>
    </source>
</evidence>
<comment type="cofactor">
    <cofactor evidence="1">
        <name>Ca(2+)</name>
        <dbReference type="ChEBI" id="CHEBI:29108"/>
    </cofactor>
</comment>
<dbReference type="Gene3D" id="3.40.720.10">
    <property type="entry name" value="Alkaline Phosphatase, subunit A"/>
    <property type="match status" value="1"/>
</dbReference>
<dbReference type="KEGG" id="mde:101894577"/>
<dbReference type="PANTHER" id="PTHR10342:SF264">
    <property type="entry name" value="MIP05773P-RELATED"/>
    <property type="match status" value="1"/>
</dbReference>
<evidence type="ECO:0000313" key="11">
    <source>
        <dbReference type="RefSeq" id="XP_019895531.2"/>
    </source>
</evidence>
<dbReference type="VEuPathDB" id="VectorBase:MDOMA2_011516"/>
<sequence length="627" mass="71418">MWLLLLLLLAFSLRAMSARVQEEDSSAVPPNIIIILADDLGFDDVSFRGNNVFLTPNIDALAYHGKILQRHYAPAMCTPSRAALLTGLYPIHTGSQHFVLINEEPWGILKNHTTMAGVFQAHGYSTNLVGKWHLGMGRKEYTPTFNGFDQHYGYWGAFVDYYRKMSKMPTNFSLGYDFQRNMDLECPPEGSYVTDLLTQEAEDIILRNSGTKPLFLLVSHLATHAGNDDNPLQAPLEEIEKFSYISDVKRRTYAAMASKLDESVGRIIQALDKAQMLSNSIILFLSDNGAPSVGLYSNTGSNWPLKGQKNSPWEGGLRVPGVIWSPLLKNPGSIFHPPIYMADWLPTLAAAAEIELNLPLDGLNLWPDLVDGVELFDPFERQREIVHILDEIWNVTSYMRGQWKYIRGTTINGEYDRLLMQRDRNTTDPRSLVYEKAIQSSMVSLSLRKYDCIPLSKKKIQKFRSGAEIHCDHEEKEATPCDATREECLYDLAKDPCEQHNLASQPGYESILQEFRERVESLRSTAVPPKTGGSLLNYDPSYHYCVWSNFVEEEMTIYRRQCTYESGPCRKILPNSWHSFLFYEISLCILLLLSFRIIAKCRRRKNTENVDVVPDREHLQDLLSAHV</sequence>
<keyword evidence="6" id="KW-0325">Glycoprotein</keyword>
<organism evidence="10 11">
    <name type="scientific">Musca domestica</name>
    <name type="common">House fly</name>
    <dbReference type="NCBI Taxonomy" id="7370"/>
    <lineage>
        <taxon>Eukaryota</taxon>
        <taxon>Metazoa</taxon>
        <taxon>Ecdysozoa</taxon>
        <taxon>Arthropoda</taxon>
        <taxon>Hexapoda</taxon>
        <taxon>Insecta</taxon>
        <taxon>Pterygota</taxon>
        <taxon>Neoptera</taxon>
        <taxon>Endopterygota</taxon>
        <taxon>Diptera</taxon>
        <taxon>Brachycera</taxon>
        <taxon>Muscomorpha</taxon>
        <taxon>Muscoidea</taxon>
        <taxon>Muscidae</taxon>
        <taxon>Musca</taxon>
    </lineage>
</organism>
<feature type="domain" description="Sulfatase N-terminal" evidence="9">
    <location>
        <begin position="30"/>
        <end position="353"/>
    </location>
</feature>
<evidence type="ECO:0000259" key="9">
    <source>
        <dbReference type="Pfam" id="PF00884"/>
    </source>
</evidence>
<dbReference type="OrthoDB" id="103349at2759"/>
<proteinExistence type="inferred from homology"/>
<dbReference type="Pfam" id="PF00884">
    <property type="entry name" value="Sulfatase"/>
    <property type="match status" value="1"/>
</dbReference>
<keyword evidence="3" id="KW-0479">Metal-binding</keyword>
<dbReference type="InterPro" id="IPR047115">
    <property type="entry name" value="ARSB"/>
</dbReference>
<feature type="chain" id="PRO_5045743045" evidence="8">
    <location>
        <begin position="18"/>
        <end position="627"/>
    </location>
</feature>
<keyword evidence="4" id="KW-0378">Hydrolase</keyword>
<reference evidence="11" key="1">
    <citation type="submission" date="2025-08" db="UniProtKB">
        <authorList>
            <consortium name="RefSeq"/>
        </authorList>
    </citation>
    <scope>IDENTIFICATION</scope>
    <source>
        <strain evidence="11">Aabys</strain>
        <tissue evidence="11">Whole body</tissue>
    </source>
</reference>
<dbReference type="PROSITE" id="PS00523">
    <property type="entry name" value="SULFATASE_1"/>
    <property type="match status" value="1"/>
</dbReference>
<keyword evidence="7" id="KW-0812">Transmembrane</keyword>
<dbReference type="InterPro" id="IPR017850">
    <property type="entry name" value="Alkaline_phosphatase_core_sf"/>
</dbReference>
<keyword evidence="5" id="KW-0106">Calcium</keyword>
<evidence type="ECO:0000256" key="2">
    <source>
        <dbReference type="ARBA" id="ARBA00008779"/>
    </source>
</evidence>
<evidence type="ECO:0000256" key="7">
    <source>
        <dbReference type="SAM" id="Phobius"/>
    </source>
</evidence>
<keyword evidence="10" id="KW-1185">Reference proteome</keyword>
<evidence type="ECO:0000313" key="10">
    <source>
        <dbReference type="Proteomes" id="UP001652621"/>
    </source>
</evidence>
<dbReference type="InterPro" id="IPR000917">
    <property type="entry name" value="Sulfatase_N"/>
</dbReference>
<dbReference type="SUPFAM" id="SSF53649">
    <property type="entry name" value="Alkaline phosphatase-like"/>
    <property type="match status" value="1"/>
</dbReference>
<dbReference type="RefSeq" id="XP_019895531.2">
    <property type="nucleotide sequence ID" value="XM_020039972.2"/>
</dbReference>
<dbReference type="InterPro" id="IPR024607">
    <property type="entry name" value="Sulfatase_CS"/>
</dbReference>
<evidence type="ECO:0000256" key="6">
    <source>
        <dbReference type="ARBA" id="ARBA00023180"/>
    </source>
</evidence>
<dbReference type="PROSITE" id="PS00149">
    <property type="entry name" value="SULFATASE_2"/>
    <property type="match status" value="1"/>
</dbReference>
<gene>
    <name evidence="11" type="primary">LOC101894577</name>
</gene>
<dbReference type="PANTHER" id="PTHR10342">
    <property type="entry name" value="ARYLSULFATASE"/>
    <property type="match status" value="1"/>
</dbReference>
<dbReference type="AlphaFoldDB" id="A0A9J7IFU7"/>
<accession>A0A9J7IFU7</accession>
<keyword evidence="8" id="KW-0732">Signal</keyword>
<dbReference type="GeneID" id="101894577"/>
<evidence type="ECO:0000256" key="4">
    <source>
        <dbReference type="ARBA" id="ARBA00022801"/>
    </source>
</evidence>
<evidence type="ECO:0000256" key="3">
    <source>
        <dbReference type="ARBA" id="ARBA00022723"/>
    </source>
</evidence>
<protein>
    <submittedName>
        <fullName evidence="11">Arylsulfatase B-like</fullName>
    </submittedName>
</protein>
<comment type="similarity">
    <text evidence="2">Belongs to the sulfatase family.</text>
</comment>
<evidence type="ECO:0000256" key="8">
    <source>
        <dbReference type="SAM" id="SignalP"/>
    </source>
</evidence>
<dbReference type="CDD" id="cd16029">
    <property type="entry name" value="4-S"/>
    <property type="match status" value="1"/>
</dbReference>
<name>A0A9J7IFU7_MUSDO</name>
<feature type="signal peptide" evidence="8">
    <location>
        <begin position="1"/>
        <end position="17"/>
    </location>
</feature>
<dbReference type="GO" id="GO:0046872">
    <property type="term" value="F:metal ion binding"/>
    <property type="evidence" value="ECO:0007669"/>
    <property type="project" value="UniProtKB-KW"/>
</dbReference>
<keyword evidence="7" id="KW-1133">Transmembrane helix</keyword>
<keyword evidence="7" id="KW-0472">Membrane</keyword>
<dbReference type="Gene3D" id="3.30.1120.10">
    <property type="match status" value="1"/>
</dbReference>
<dbReference type="Proteomes" id="UP001652621">
    <property type="component" value="Unplaced"/>
</dbReference>
<feature type="transmembrane region" description="Helical" evidence="7">
    <location>
        <begin position="580"/>
        <end position="599"/>
    </location>
</feature>
<evidence type="ECO:0000256" key="5">
    <source>
        <dbReference type="ARBA" id="ARBA00022837"/>
    </source>
</evidence>
<dbReference type="GO" id="GO:0008484">
    <property type="term" value="F:sulfuric ester hydrolase activity"/>
    <property type="evidence" value="ECO:0007669"/>
    <property type="project" value="InterPro"/>
</dbReference>